<evidence type="ECO:0000313" key="2">
    <source>
        <dbReference type="EMBL" id="EGC35330.1"/>
    </source>
</evidence>
<gene>
    <name evidence="2" type="ORF">DICPUDRAFT_78959</name>
</gene>
<sequence>MFTNKLIKPNTTLSNSLLNVYLYRPVINTQFAFKSLYSTNATIVNKRSENQYNDYNSIKSKYKNLSFDNNINDFKKIEWKHFDMSKGPIFTCEWDIAINYSYGKPPTPANVFSTDFNKSQEISYPYLDGKYLKLETFYKPAAVYFKYLENEEVTSDSQHTIKFFKGSPSSVTMDKITSNDICSAISDMDINSPVTTGYGYPSNNINPQPLSVNLWAFPGENAFFQDVVLYSFKFKLPTELASDANQVLNLLKENCKLPKLYLRGDYVYFFVEMTKKDPFNVFNQTLLYKTLEKDQVSDYLMSNNGFSKWAKN</sequence>
<proteinExistence type="predicted"/>
<protein>
    <recommendedName>
        <fullName evidence="1">Monalysin Pore-forming domain-containing protein</fullName>
    </recommendedName>
</protein>
<dbReference type="Proteomes" id="UP000001064">
    <property type="component" value="Unassembled WGS sequence"/>
</dbReference>
<dbReference type="EMBL" id="GL871063">
    <property type="protein sequence ID" value="EGC35330.1"/>
    <property type="molecule type" value="Genomic_DNA"/>
</dbReference>
<keyword evidence="3" id="KW-1185">Reference proteome</keyword>
<reference evidence="3" key="1">
    <citation type="journal article" date="2011" name="Genome Biol.">
        <title>Comparative genomics of the social amoebae Dictyostelium discoideum and Dictyostelium purpureum.</title>
        <authorList>
            <consortium name="US DOE Joint Genome Institute (JGI-PGF)"/>
            <person name="Sucgang R."/>
            <person name="Kuo A."/>
            <person name="Tian X."/>
            <person name="Salerno W."/>
            <person name="Parikh A."/>
            <person name="Feasley C.L."/>
            <person name="Dalin E."/>
            <person name="Tu H."/>
            <person name="Huang E."/>
            <person name="Barry K."/>
            <person name="Lindquist E."/>
            <person name="Shapiro H."/>
            <person name="Bruce D."/>
            <person name="Schmutz J."/>
            <person name="Salamov A."/>
            <person name="Fey P."/>
            <person name="Gaudet P."/>
            <person name="Anjard C."/>
            <person name="Babu M.M."/>
            <person name="Basu S."/>
            <person name="Bushmanova Y."/>
            <person name="van der Wel H."/>
            <person name="Katoh-Kurasawa M."/>
            <person name="Dinh C."/>
            <person name="Coutinho P.M."/>
            <person name="Saito T."/>
            <person name="Elias M."/>
            <person name="Schaap P."/>
            <person name="Kay R.R."/>
            <person name="Henrissat B."/>
            <person name="Eichinger L."/>
            <person name="Rivero F."/>
            <person name="Putnam N.H."/>
            <person name="West C.M."/>
            <person name="Loomis W.F."/>
            <person name="Chisholm R.L."/>
            <person name="Shaulsky G."/>
            <person name="Strassmann J.E."/>
            <person name="Queller D.C."/>
            <person name="Kuspa A."/>
            <person name="Grigoriev I.V."/>
        </authorList>
    </citation>
    <scope>NUCLEOTIDE SEQUENCE [LARGE SCALE GENOMIC DNA]</scope>
    <source>
        <strain evidence="3">QSDP1</strain>
    </source>
</reference>
<organism evidence="2 3">
    <name type="scientific">Dictyostelium purpureum</name>
    <name type="common">Slime mold</name>
    <dbReference type="NCBI Taxonomy" id="5786"/>
    <lineage>
        <taxon>Eukaryota</taxon>
        <taxon>Amoebozoa</taxon>
        <taxon>Evosea</taxon>
        <taxon>Eumycetozoa</taxon>
        <taxon>Dictyostelia</taxon>
        <taxon>Dictyosteliales</taxon>
        <taxon>Dictyosteliaceae</taxon>
        <taxon>Dictyostelium</taxon>
    </lineage>
</organism>
<dbReference type="InParanoid" id="F0ZL48"/>
<dbReference type="GO" id="GO:0031157">
    <property type="term" value="P:regulation of aggregate size involved in sorocarp development"/>
    <property type="evidence" value="ECO:0007669"/>
    <property type="project" value="InterPro"/>
</dbReference>
<dbReference type="KEGG" id="dpp:DICPUDRAFT_78959"/>
<dbReference type="GeneID" id="10501554"/>
<dbReference type="InterPro" id="IPR038768">
    <property type="entry name" value="SmlA"/>
</dbReference>
<dbReference type="VEuPathDB" id="AmoebaDB:DICPUDRAFT_78959"/>
<dbReference type="AlphaFoldDB" id="F0ZL48"/>
<dbReference type="PANTHER" id="PTHR35884:SF1">
    <property type="entry name" value="MONALYSIN BETA BARREL PORE-FORMING DOMAIN-CONTAINING PROTEIN-RELATED"/>
    <property type="match status" value="1"/>
</dbReference>
<evidence type="ECO:0000313" key="3">
    <source>
        <dbReference type="Proteomes" id="UP000001064"/>
    </source>
</evidence>
<feature type="domain" description="Monalysin Pore-forming" evidence="1">
    <location>
        <begin position="93"/>
        <end position="302"/>
    </location>
</feature>
<accession>F0ZL48</accession>
<dbReference type="InterPro" id="IPR040927">
    <property type="entry name" value="PF_Monalysin"/>
</dbReference>
<name>F0ZL48_DICPU</name>
<evidence type="ECO:0000259" key="1">
    <source>
        <dbReference type="Pfam" id="PF18063"/>
    </source>
</evidence>
<dbReference type="Pfam" id="PF18063">
    <property type="entry name" value="BB_PF"/>
    <property type="match status" value="1"/>
</dbReference>
<dbReference type="PANTHER" id="PTHR35884">
    <property type="entry name" value="SMALL AGGREGATE FORMATION PROTEIN"/>
    <property type="match status" value="1"/>
</dbReference>
<dbReference type="RefSeq" id="XP_003288137.1">
    <property type="nucleotide sequence ID" value="XM_003288089.1"/>
</dbReference>